<keyword evidence="3" id="KW-1185">Reference proteome</keyword>
<dbReference type="OrthoDB" id="4819569at2759"/>
<dbReference type="STRING" id="1035309.A0A2C5WTE7"/>
<reference evidence="2 3" key="1">
    <citation type="journal article" date="2013" name="Fungal Biol.">
        <title>Analysis of microsatellite markers in the genome of the plant pathogen Ceratocystis fimbriata.</title>
        <authorList>
            <person name="Simpson M.C."/>
            <person name="Wilken P.M."/>
            <person name="Coetzee M.P."/>
            <person name="Wingfield M.J."/>
            <person name="Wingfield B.D."/>
        </authorList>
    </citation>
    <scope>NUCLEOTIDE SEQUENCE [LARGE SCALE GENOMIC DNA]</scope>
    <source>
        <strain evidence="2 3">CBS 114723</strain>
    </source>
</reference>
<proteinExistence type="predicted"/>
<feature type="compositionally biased region" description="Basic residues" evidence="1">
    <location>
        <begin position="1"/>
        <end position="10"/>
    </location>
</feature>
<organism evidence="2 3">
    <name type="scientific">Ceratocystis fimbriata CBS 114723</name>
    <dbReference type="NCBI Taxonomy" id="1035309"/>
    <lineage>
        <taxon>Eukaryota</taxon>
        <taxon>Fungi</taxon>
        <taxon>Dikarya</taxon>
        <taxon>Ascomycota</taxon>
        <taxon>Pezizomycotina</taxon>
        <taxon>Sordariomycetes</taxon>
        <taxon>Hypocreomycetidae</taxon>
        <taxon>Microascales</taxon>
        <taxon>Ceratocystidaceae</taxon>
        <taxon>Ceratocystis</taxon>
    </lineage>
</organism>
<evidence type="ECO:0000256" key="1">
    <source>
        <dbReference type="SAM" id="MobiDB-lite"/>
    </source>
</evidence>
<dbReference type="Proteomes" id="UP000222788">
    <property type="component" value="Unassembled WGS sequence"/>
</dbReference>
<evidence type="ECO:0000313" key="2">
    <source>
        <dbReference type="EMBL" id="PHH49367.1"/>
    </source>
</evidence>
<reference evidence="2 3" key="2">
    <citation type="journal article" date="2013" name="IMA Fungus">
        <title>IMA Genome-F 1: Ceratocystis fimbriata: Draft nuclear genome sequence for the plant pathogen, Ceratocystis fimbriata.</title>
        <authorList>
            <person name="Wilken P.M."/>
            <person name="Steenkamp E.T."/>
            <person name="Wingfield M.J."/>
            <person name="de Beer Z.W."/>
            <person name="Wingfield B.D."/>
        </authorList>
    </citation>
    <scope>NUCLEOTIDE SEQUENCE [LARGE SCALE GENOMIC DNA]</scope>
    <source>
        <strain evidence="2 3">CBS 114723</strain>
    </source>
</reference>
<name>A0A2C5WTE7_9PEZI</name>
<evidence type="ECO:0000313" key="3">
    <source>
        <dbReference type="Proteomes" id="UP000222788"/>
    </source>
</evidence>
<protein>
    <submittedName>
        <fullName evidence="2">Uncharacterized protein</fullName>
    </submittedName>
</protein>
<comment type="caution">
    <text evidence="2">The sequence shown here is derived from an EMBL/GenBank/DDBJ whole genome shotgun (WGS) entry which is preliminary data.</text>
</comment>
<feature type="region of interest" description="Disordered" evidence="1">
    <location>
        <begin position="1"/>
        <end position="22"/>
    </location>
</feature>
<gene>
    <name evidence="2" type="ORF">CFIMG_006982RA</name>
</gene>
<accession>A0A2C5WTE7</accession>
<dbReference type="EMBL" id="APWK03000213">
    <property type="protein sequence ID" value="PHH49367.1"/>
    <property type="molecule type" value="Genomic_DNA"/>
</dbReference>
<feature type="non-terminal residue" evidence="2">
    <location>
        <position position="366"/>
    </location>
</feature>
<dbReference type="AlphaFoldDB" id="A0A2C5WTE7"/>
<sequence>MQRPCRRHTARLSLLPGPPMHASDQRRAMRAAKANNGSILPSACQANNVDGSKCTNPVRQNDPIAFKFCSDRHNCLSDGCAAQRVVRNSNTLGYCPEHLCSHPTCSGVRKPPSTFCLNHHCAAVTCIAFIDVGDTPLSPADPLRFCERHRVCSVAACTRFCDIRDGGGISRFCREHSCHTADCDLAAPGGGEKYCEQHVCMDVRCGLPRANMASGQLCKAHECQHDGCQQYRHTGNFCAKHGCRILGCEEPVADVGGDVCKKHIKCTVVGCDRFHKANGTLCETHEPQTCGFNRCTQQATNSGLCLNHKCSHFGCNQEVPIDQASVCIAHKCLVALCIGTRKTMQPPQSMQCANQYPYDLICPAGG</sequence>